<evidence type="ECO:0000313" key="2">
    <source>
        <dbReference type="EMBL" id="SHJ44389.1"/>
    </source>
</evidence>
<dbReference type="Proteomes" id="UP000184452">
    <property type="component" value="Unassembled WGS sequence"/>
</dbReference>
<reference evidence="2 3" key="1">
    <citation type="submission" date="2016-11" db="EMBL/GenBank/DDBJ databases">
        <authorList>
            <person name="Jaros S."/>
            <person name="Januszkiewicz K."/>
            <person name="Wedrychowicz H."/>
        </authorList>
    </citation>
    <scope>NUCLEOTIDE SEQUENCE [LARGE SCALE GENOMIC DNA]</scope>
    <source>
        <strain evidence="2 3">CGMCC 4.5723</strain>
    </source>
</reference>
<dbReference type="InterPro" id="IPR012349">
    <property type="entry name" value="Split_barrel_FMN-bd"/>
</dbReference>
<dbReference type="EMBL" id="FQZK01000006">
    <property type="protein sequence ID" value="SHJ44389.1"/>
    <property type="molecule type" value="Genomic_DNA"/>
</dbReference>
<dbReference type="Gene3D" id="2.30.110.10">
    <property type="entry name" value="Electron Transport, Fmn-binding Protein, Chain A"/>
    <property type="match status" value="1"/>
</dbReference>
<gene>
    <name evidence="2" type="ORF">SAMN05421803_10682</name>
</gene>
<keyword evidence="3" id="KW-1185">Reference proteome</keyword>
<evidence type="ECO:0008006" key="4">
    <source>
        <dbReference type="Google" id="ProtNLM"/>
    </source>
</evidence>
<feature type="region of interest" description="Disordered" evidence="1">
    <location>
        <begin position="115"/>
        <end position="144"/>
    </location>
</feature>
<organism evidence="2 3">
    <name type="scientific">Nocardiopsis flavescens</name>
    <dbReference type="NCBI Taxonomy" id="758803"/>
    <lineage>
        <taxon>Bacteria</taxon>
        <taxon>Bacillati</taxon>
        <taxon>Actinomycetota</taxon>
        <taxon>Actinomycetes</taxon>
        <taxon>Streptosporangiales</taxon>
        <taxon>Nocardiopsidaceae</taxon>
        <taxon>Nocardiopsis</taxon>
    </lineage>
</organism>
<dbReference type="AlphaFoldDB" id="A0A1M6JCG1"/>
<dbReference type="RefSeq" id="WP_084737178.1">
    <property type="nucleotide sequence ID" value="NZ_FQZK01000006.1"/>
</dbReference>
<sequence length="144" mass="15446">MRYKGPLPHRLVDAVNSRVLALRASPRWGAAVRRRLTVVTYRGRRSGREFSTPVAYTHRGSTVAITVAIPERKKWWRNFTGEGGPLSLELPEGVRTGHATAEEDGSGRVTVTVRLDGAEAGEADPRGGPEDTADGPGTPPPAAP</sequence>
<evidence type="ECO:0000256" key="1">
    <source>
        <dbReference type="SAM" id="MobiDB-lite"/>
    </source>
</evidence>
<accession>A0A1M6JCG1</accession>
<name>A0A1M6JCG1_9ACTN</name>
<proteinExistence type="predicted"/>
<protein>
    <recommendedName>
        <fullName evidence="4">DUF385 domain-containing protein</fullName>
    </recommendedName>
</protein>
<evidence type="ECO:0000313" key="3">
    <source>
        <dbReference type="Proteomes" id="UP000184452"/>
    </source>
</evidence>